<dbReference type="InterPro" id="IPR002364">
    <property type="entry name" value="Quin_OxRdtase/zeta-crystal_CS"/>
</dbReference>
<sequence length="307" mass="31729">MKAVRLDGYNDVPVIRDIAIPQIGPDDVLVRVHASALNPLDVKLHSGVLQNYFPLEFGYTLGSDVAGTVEAIGAHVTGWSKGDKVVGRLDPVSGGALGEFACIPAKQLASVPASMSFETAAGIPTAAGTAWQALLEVGDLGVGQTVLIHAGAGGVGSFAIQIARAVGARVIATASGDGVDIARTLGADQVIDYRSDDFAEMLSDVDLVIDTIGGETQQRSFGVLRSGGKLLSLVAPPDEALASAHHVTASFVFHMSDGARLRSVMSSIGTNGIKTLIDQTVPLDEFATAFARQASGRARGKIIVTMV</sequence>
<dbReference type="PROSITE" id="PS01162">
    <property type="entry name" value="QOR_ZETA_CRYSTAL"/>
    <property type="match status" value="1"/>
</dbReference>
<dbReference type="InterPro" id="IPR050700">
    <property type="entry name" value="YIM1/Zinc_Alcohol_DH_Fams"/>
</dbReference>
<dbReference type="Pfam" id="PF13602">
    <property type="entry name" value="ADH_zinc_N_2"/>
    <property type="match status" value="1"/>
</dbReference>
<keyword evidence="1" id="KW-0560">Oxidoreductase</keyword>
<dbReference type="EMBL" id="NXGX01000004">
    <property type="protein sequence ID" value="PKR58354.1"/>
    <property type="molecule type" value="Genomic_DNA"/>
</dbReference>
<dbReference type="SUPFAM" id="SSF51735">
    <property type="entry name" value="NAD(P)-binding Rossmann-fold domains"/>
    <property type="match status" value="1"/>
</dbReference>
<dbReference type="InterPro" id="IPR011032">
    <property type="entry name" value="GroES-like_sf"/>
</dbReference>
<reference evidence="3 4" key="1">
    <citation type="submission" date="2017-09" db="EMBL/GenBank/DDBJ databases">
        <title>Biodiversity and function of Thalassospira species in the particle-attached aromatic-hydrocarbon-degrading consortia from the surface seawater of the China South Sea.</title>
        <authorList>
            <person name="Dong C."/>
            <person name="Lai Q."/>
            <person name="Shao Z."/>
        </authorList>
    </citation>
    <scope>NUCLEOTIDE SEQUENCE [LARGE SCALE GENOMIC DNA]</scope>
    <source>
        <strain evidence="3 4">139Z-12</strain>
    </source>
</reference>
<organism evidence="3 4">
    <name type="scientific">Thalassospira lohafexi</name>
    <dbReference type="NCBI Taxonomy" id="744227"/>
    <lineage>
        <taxon>Bacteria</taxon>
        <taxon>Pseudomonadati</taxon>
        <taxon>Pseudomonadota</taxon>
        <taxon>Alphaproteobacteria</taxon>
        <taxon>Rhodospirillales</taxon>
        <taxon>Thalassospiraceae</taxon>
        <taxon>Thalassospira</taxon>
    </lineage>
</organism>
<dbReference type="GO" id="GO:0016491">
    <property type="term" value="F:oxidoreductase activity"/>
    <property type="evidence" value="ECO:0007669"/>
    <property type="project" value="UniProtKB-KW"/>
</dbReference>
<dbReference type="CDD" id="cd05289">
    <property type="entry name" value="MDR_like_2"/>
    <property type="match status" value="1"/>
</dbReference>
<dbReference type="InterPro" id="IPR020843">
    <property type="entry name" value="ER"/>
</dbReference>
<dbReference type="RefSeq" id="WP_101302208.1">
    <property type="nucleotide sequence ID" value="NZ_NXGX01000004.1"/>
</dbReference>
<evidence type="ECO:0000313" key="3">
    <source>
        <dbReference type="EMBL" id="PKR58354.1"/>
    </source>
</evidence>
<feature type="domain" description="Enoyl reductase (ER)" evidence="2">
    <location>
        <begin position="8"/>
        <end position="304"/>
    </location>
</feature>
<gene>
    <name evidence="3" type="ORF">COO92_11460</name>
</gene>
<dbReference type="PANTHER" id="PTHR11695">
    <property type="entry name" value="ALCOHOL DEHYDROGENASE RELATED"/>
    <property type="match status" value="1"/>
</dbReference>
<dbReference type="AlphaFoldDB" id="A0A2N3L699"/>
<dbReference type="SUPFAM" id="SSF50129">
    <property type="entry name" value="GroES-like"/>
    <property type="match status" value="1"/>
</dbReference>
<dbReference type="GO" id="GO:0008270">
    <property type="term" value="F:zinc ion binding"/>
    <property type="evidence" value="ECO:0007669"/>
    <property type="project" value="InterPro"/>
</dbReference>
<comment type="caution">
    <text evidence="3">The sequence shown here is derived from an EMBL/GenBank/DDBJ whole genome shotgun (WGS) entry which is preliminary data.</text>
</comment>
<protein>
    <submittedName>
        <fullName evidence="3">NADPH:quinone oxidoreductase</fullName>
    </submittedName>
</protein>
<keyword evidence="4" id="KW-1185">Reference proteome</keyword>
<accession>A0A2N3L699</accession>
<dbReference type="PANTHER" id="PTHR11695:SF294">
    <property type="entry name" value="RETICULON-4-INTERACTING PROTEIN 1, MITOCHONDRIAL"/>
    <property type="match status" value="1"/>
</dbReference>
<evidence type="ECO:0000256" key="1">
    <source>
        <dbReference type="ARBA" id="ARBA00023002"/>
    </source>
</evidence>
<evidence type="ECO:0000259" key="2">
    <source>
        <dbReference type="SMART" id="SM00829"/>
    </source>
</evidence>
<dbReference type="Gene3D" id="3.40.50.720">
    <property type="entry name" value="NAD(P)-binding Rossmann-like Domain"/>
    <property type="match status" value="1"/>
</dbReference>
<dbReference type="Pfam" id="PF08240">
    <property type="entry name" value="ADH_N"/>
    <property type="match status" value="1"/>
</dbReference>
<name>A0A2N3L699_9PROT</name>
<dbReference type="SMART" id="SM00829">
    <property type="entry name" value="PKS_ER"/>
    <property type="match status" value="1"/>
</dbReference>
<dbReference type="InterPro" id="IPR036291">
    <property type="entry name" value="NAD(P)-bd_dom_sf"/>
</dbReference>
<proteinExistence type="predicted"/>
<evidence type="ECO:0000313" key="4">
    <source>
        <dbReference type="Proteomes" id="UP000233332"/>
    </source>
</evidence>
<dbReference type="Gene3D" id="3.90.180.10">
    <property type="entry name" value="Medium-chain alcohol dehydrogenases, catalytic domain"/>
    <property type="match status" value="1"/>
</dbReference>
<dbReference type="Proteomes" id="UP000233332">
    <property type="component" value="Unassembled WGS sequence"/>
</dbReference>
<dbReference type="InterPro" id="IPR013154">
    <property type="entry name" value="ADH-like_N"/>
</dbReference>